<dbReference type="Proteomes" id="UP001524478">
    <property type="component" value="Unassembled WGS sequence"/>
</dbReference>
<comment type="caution">
    <text evidence="3">The sequence shown here is derived from an EMBL/GenBank/DDBJ whole genome shotgun (WGS) entry which is preliminary data.</text>
</comment>
<keyword evidence="3" id="KW-0378">Hydrolase</keyword>
<dbReference type="Pfam" id="PF09992">
    <property type="entry name" value="NAGPA"/>
    <property type="match status" value="1"/>
</dbReference>
<keyword evidence="3" id="KW-0326">Glycosidase</keyword>
<dbReference type="GO" id="GO:0016798">
    <property type="term" value="F:hydrolase activity, acting on glycosyl bonds"/>
    <property type="evidence" value="ECO:0007669"/>
    <property type="project" value="UniProtKB-KW"/>
</dbReference>
<evidence type="ECO:0000259" key="2">
    <source>
        <dbReference type="Pfam" id="PF09992"/>
    </source>
</evidence>
<evidence type="ECO:0000313" key="3">
    <source>
        <dbReference type="EMBL" id="MCQ4923197.1"/>
    </source>
</evidence>
<evidence type="ECO:0000313" key="4">
    <source>
        <dbReference type="Proteomes" id="UP001524478"/>
    </source>
</evidence>
<proteinExistence type="predicted"/>
<name>A0ABT1SA05_9FIRM</name>
<keyword evidence="4" id="KW-1185">Reference proteome</keyword>
<feature type="domain" description="Phosphodiester glycosidase" evidence="2">
    <location>
        <begin position="211"/>
        <end position="387"/>
    </location>
</feature>
<gene>
    <name evidence="3" type="ORF">NE686_08885</name>
</gene>
<dbReference type="EMBL" id="JANGAC010000005">
    <property type="protein sequence ID" value="MCQ4923197.1"/>
    <property type="molecule type" value="Genomic_DNA"/>
</dbReference>
<organism evidence="3 4">
    <name type="scientific">Tissierella carlieri</name>
    <dbReference type="NCBI Taxonomy" id="689904"/>
    <lineage>
        <taxon>Bacteria</taxon>
        <taxon>Bacillati</taxon>
        <taxon>Bacillota</taxon>
        <taxon>Tissierellia</taxon>
        <taxon>Tissierellales</taxon>
        <taxon>Tissierellaceae</taxon>
        <taxon>Tissierella</taxon>
    </lineage>
</organism>
<accession>A0ABT1SA05</accession>
<dbReference type="InterPro" id="IPR018711">
    <property type="entry name" value="NAGPA"/>
</dbReference>
<protein>
    <submittedName>
        <fullName evidence="3">Phosphodiester glycosidase family protein</fullName>
    </submittedName>
</protein>
<keyword evidence="1" id="KW-0732">Signal</keyword>
<dbReference type="PANTHER" id="PTHR40446">
    <property type="entry name" value="N-ACETYLGLUCOSAMINE-1-PHOSPHODIESTER ALPHA-N-ACETYLGLUCOSAMINIDASE"/>
    <property type="match status" value="1"/>
</dbReference>
<feature type="chain" id="PRO_5045799017" evidence="1">
    <location>
        <begin position="28"/>
        <end position="955"/>
    </location>
</feature>
<dbReference type="RefSeq" id="WP_256311230.1">
    <property type="nucleotide sequence ID" value="NZ_JANGAC010000005.1"/>
</dbReference>
<evidence type="ECO:0000256" key="1">
    <source>
        <dbReference type="SAM" id="SignalP"/>
    </source>
</evidence>
<reference evidence="3 4" key="1">
    <citation type="submission" date="2022-06" db="EMBL/GenBank/DDBJ databases">
        <title>Isolation of gut microbiota from human fecal samples.</title>
        <authorList>
            <person name="Pamer E.G."/>
            <person name="Barat B."/>
            <person name="Waligurski E."/>
            <person name="Medina S."/>
            <person name="Paddock L."/>
            <person name="Mostad J."/>
        </authorList>
    </citation>
    <scope>NUCLEOTIDE SEQUENCE [LARGE SCALE GENOMIC DNA]</scope>
    <source>
        <strain evidence="3 4">DFI.7.95</strain>
    </source>
</reference>
<feature type="signal peptide" evidence="1">
    <location>
        <begin position="1"/>
        <end position="27"/>
    </location>
</feature>
<sequence length="955" mass="104365">MKKNLKKVFVSLLTATTIFTSTGPVLANKITVNMPYSIYQNIEKNNISSGVVHEKIMRFTTAGWWNINVLRINLLDPHTEIKSLINPNGMPSRDKVSSMVEKHNAVAGINGDFFNYSPMPSTLGALIENGELLTARRDDAKPLLPGFFVDFLNTANIDYFQRTMEAVNLTKGNKININAVNNVSTYFDAVTLLNKHWGPKSIGTKFHNDLVEVVVKNDIVTDVRVGQEAIDIPEDGYVLIVRGYQKSQELQTFSVGDSIELNISSTPDINNIKFSIGGGSYILKNGELNRPDLDSPGNAPRTGIGINKDGTEVILVTIDGRDTSFKGVTQEMFGAIFKELGAYNALNLDGGGSTAMAIKPVDSQKAVIVNKPSEGAERPVVNGVGVFSNAPVGELSYIKVSTDDSNMFINTTRKFTVKGYDQYHNPVTIDESKLVFTQEGVNGNIAGNSFKALSQGKAKITANYDNITSSIDINVLGNVKDLTTDMSNFNIDINSEKTLPIFYGKDENGYQAKIYPEDITFTTINNIGSVANGIFYSADTSVAGVLTAKLGEGIENILVSIGSEGKLVERFESLDNLRFSAYPETVIGGIGLSSDAKEGNSSISLKYDFSQGENTRAAYLTLMNGENIGLPIQGVPRKLGLWVNGDNSGSWLRGTIKDNKGNSHTIDFVKTIDWTGWQFVTTNIPSNVSYPIVLEKIYPVETDNLKKQSGELLFDGLTAFYPPTLGNIVLPTPSTLKDSKNIKTNVNKDGFSFAIFMEPKGLNQLVKYDASSKIKSKINTHKIAISLNGMSNEFVKGLTNYARIDASGAYKRNKHQDVAFINVNTGKNGIRETNAEQWNKLKADLNGTTENNIVLLFPTPIFGSNGFTDTLEADLLHKHLVETREKGKNIFVVHGGNSNTSDLKDGIRYIGLNTKTLGKPEDIYDLSIIEFTVNGSNVTYTVSPLFEKPGVKVGK</sequence>
<dbReference type="PANTHER" id="PTHR40446:SF2">
    <property type="entry name" value="N-ACETYLGLUCOSAMINE-1-PHOSPHODIESTER ALPHA-N-ACETYLGLUCOSAMINIDASE"/>
    <property type="match status" value="1"/>
</dbReference>